<dbReference type="AlphaFoldDB" id="A0A9E7EV99"/>
<organism evidence="8 9">
    <name type="scientific">Musa troglodytarum</name>
    <name type="common">fe'i banana</name>
    <dbReference type="NCBI Taxonomy" id="320322"/>
    <lineage>
        <taxon>Eukaryota</taxon>
        <taxon>Viridiplantae</taxon>
        <taxon>Streptophyta</taxon>
        <taxon>Embryophyta</taxon>
        <taxon>Tracheophyta</taxon>
        <taxon>Spermatophyta</taxon>
        <taxon>Magnoliopsida</taxon>
        <taxon>Liliopsida</taxon>
        <taxon>Zingiberales</taxon>
        <taxon>Musaceae</taxon>
        <taxon>Musa</taxon>
    </lineage>
</organism>
<evidence type="ECO:0000313" key="9">
    <source>
        <dbReference type="Proteomes" id="UP001055439"/>
    </source>
</evidence>
<evidence type="ECO:0000256" key="1">
    <source>
        <dbReference type="ARBA" id="ARBA00004167"/>
    </source>
</evidence>
<dbReference type="GO" id="GO:0016020">
    <property type="term" value="C:membrane"/>
    <property type="evidence" value="ECO:0007669"/>
    <property type="project" value="UniProtKB-SubCell"/>
</dbReference>
<dbReference type="InterPro" id="IPR004182">
    <property type="entry name" value="GRAM"/>
</dbReference>
<name>A0A9E7EV99_9LILI</name>
<feature type="transmembrane region" description="Helical" evidence="6">
    <location>
        <begin position="531"/>
        <end position="556"/>
    </location>
</feature>
<protein>
    <submittedName>
        <fullName evidence="8">GRAM domain-containing protein 1A-like</fullName>
    </submittedName>
</protein>
<dbReference type="PANTHER" id="PTHR47666:SF1">
    <property type="entry name" value="PROTEIN VASCULAR ASSOCIATED DEATH 1, CHLOROPLASTIC"/>
    <property type="match status" value="1"/>
</dbReference>
<dbReference type="CDD" id="cd13220">
    <property type="entry name" value="PH-GRAM_GRAMDC"/>
    <property type="match status" value="1"/>
</dbReference>
<keyword evidence="4 6" id="KW-0472">Membrane</keyword>
<dbReference type="PROSITE" id="PS51778">
    <property type="entry name" value="VAST"/>
    <property type="match status" value="1"/>
</dbReference>
<evidence type="ECO:0000313" key="8">
    <source>
        <dbReference type="EMBL" id="URD84594.1"/>
    </source>
</evidence>
<evidence type="ECO:0000256" key="5">
    <source>
        <dbReference type="SAM" id="MobiDB-lite"/>
    </source>
</evidence>
<keyword evidence="9" id="KW-1185">Reference proteome</keyword>
<sequence length="643" mass="73392">MAAAQPEDSEAPCSSPSPRAAKPNGNATTKFSSVLSGEPSDRKDVDALTQVLSTRSEEYRLLFRLPPDEVLLQDFNCALQENIFLQGHMYLFTHHICFYSNIFGFETKKIILFHEVTCVRKAKTVAIFPNAIEIIAGGKKHFFGSFLSRDEAYRLIIDGWVQYGGGTKAFLDSQDSRLEASSQDNAVIFEKVNGCKALADDSSFLNRTKDTIVLQESKSLPNGKVDSDISIKLLEVQESKDEGNANRPSSQNPFTWTIEDIDAPKVPEHFVMLAESNFPLLVEDFFGLFICDRAADFLKDFHTRCGDKDFHCTSWHRHEQFGHTRNVSFLHPIKVYLGAKFGHCQEVQKFRVYRNSHLVIQTSQNIQDVPYGDYFEVEGFWDVAQDNNEENSCTVKVYSNVAFLKRTIFKGKIEQSTMEECREVYATWMNIAHEILKEKNMEQLKGISEPNTCIVQDNDIKFENPSKLEGSIANSTLKSTDIIRNIHETINCNSGIGDHMRDKSERFPLLTSIFKESWATFISCIKMQNQLALVLAVAFIVFILMQASSLPSIMVFMHCRQLSIILLLTRVPEVNLVTHGNFIRDGGIDHVENIEWLEKRFNYVKEEMIMVESRLEMMHQEYTILKSHLQSLEQLKSKVMTTK</sequence>
<reference evidence="8" key="1">
    <citation type="submission" date="2022-05" db="EMBL/GenBank/DDBJ databases">
        <title>The Musa troglodytarum L. genome provides insights into the mechanism of non-climacteric behaviour and enrichment of carotenoids.</title>
        <authorList>
            <person name="Wang J."/>
        </authorList>
    </citation>
    <scope>NUCLEOTIDE SEQUENCE</scope>
    <source>
        <tissue evidence="8">Leaf</tissue>
    </source>
</reference>
<dbReference type="PANTHER" id="PTHR47666">
    <property type="entry name" value="PROTEIN VASCULAR ASSOCIATED DEATH 1, CHLOROPLASTIC"/>
    <property type="match status" value="1"/>
</dbReference>
<evidence type="ECO:0000256" key="6">
    <source>
        <dbReference type="SAM" id="Phobius"/>
    </source>
</evidence>
<feature type="domain" description="VASt" evidence="7">
    <location>
        <begin position="269"/>
        <end position="440"/>
    </location>
</feature>
<dbReference type="Pfam" id="PF02893">
    <property type="entry name" value="GRAM"/>
    <property type="match status" value="1"/>
</dbReference>
<feature type="compositionally biased region" description="Polar residues" evidence="5">
    <location>
        <begin position="25"/>
        <end position="35"/>
    </location>
</feature>
<feature type="region of interest" description="Disordered" evidence="5">
    <location>
        <begin position="1"/>
        <end position="41"/>
    </location>
</feature>
<keyword evidence="3 6" id="KW-1133">Transmembrane helix</keyword>
<evidence type="ECO:0000256" key="2">
    <source>
        <dbReference type="ARBA" id="ARBA00022692"/>
    </source>
</evidence>
<dbReference type="SMART" id="SM00568">
    <property type="entry name" value="GRAM"/>
    <property type="match status" value="1"/>
</dbReference>
<evidence type="ECO:0000259" key="7">
    <source>
        <dbReference type="PROSITE" id="PS51778"/>
    </source>
</evidence>
<dbReference type="GO" id="GO:0043069">
    <property type="term" value="P:negative regulation of programmed cell death"/>
    <property type="evidence" value="ECO:0007669"/>
    <property type="project" value="TreeGrafter"/>
</dbReference>
<dbReference type="EMBL" id="CP097503">
    <property type="protein sequence ID" value="URD84594.1"/>
    <property type="molecule type" value="Genomic_DNA"/>
</dbReference>
<dbReference type="Pfam" id="PF16016">
    <property type="entry name" value="VASt"/>
    <property type="match status" value="1"/>
</dbReference>
<dbReference type="OrthoDB" id="2162691at2759"/>
<evidence type="ECO:0000256" key="4">
    <source>
        <dbReference type="ARBA" id="ARBA00023136"/>
    </source>
</evidence>
<keyword evidence="2 6" id="KW-0812">Transmembrane</keyword>
<dbReference type="InterPro" id="IPR011993">
    <property type="entry name" value="PH-like_dom_sf"/>
</dbReference>
<dbReference type="Gene3D" id="2.30.29.30">
    <property type="entry name" value="Pleckstrin-homology domain (PH domain)/Phosphotyrosine-binding domain (PTB)"/>
    <property type="match status" value="1"/>
</dbReference>
<dbReference type="InterPro" id="IPR031968">
    <property type="entry name" value="VASt"/>
</dbReference>
<accession>A0A9E7EV99</accession>
<dbReference type="Proteomes" id="UP001055439">
    <property type="component" value="Chromosome 10"/>
</dbReference>
<evidence type="ECO:0000256" key="3">
    <source>
        <dbReference type="ARBA" id="ARBA00022989"/>
    </source>
</evidence>
<proteinExistence type="predicted"/>
<comment type="subcellular location">
    <subcellularLocation>
        <location evidence="1">Membrane</location>
        <topology evidence="1">Single-pass membrane protein</topology>
    </subcellularLocation>
</comment>
<gene>
    <name evidence="8" type="ORF">MUK42_19044</name>
</gene>